<gene>
    <name evidence="3" type="ORF">CHS0354_033609</name>
</gene>
<dbReference type="InterPro" id="IPR036508">
    <property type="entry name" value="Chitin-bd_dom_sf"/>
</dbReference>
<name>A0AAE0T141_9BIVA</name>
<dbReference type="EMBL" id="JAEAOA010001967">
    <property type="protein sequence ID" value="KAK3601474.1"/>
    <property type="molecule type" value="Genomic_DNA"/>
</dbReference>
<dbReference type="Proteomes" id="UP001195483">
    <property type="component" value="Unassembled WGS sequence"/>
</dbReference>
<keyword evidence="1" id="KW-0732">Signal</keyword>
<feature type="domain" description="Chitin-binding type-2" evidence="2">
    <location>
        <begin position="97"/>
        <end position="154"/>
    </location>
</feature>
<dbReference type="AlphaFoldDB" id="A0AAE0T141"/>
<organism evidence="3 4">
    <name type="scientific">Potamilus streckersoni</name>
    <dbReference type="NCBI Taxonomy" id="2493646"/>
    <lineage>
        <taxon>Eukaryota</taxon>
        <taxon>Metazoa</taxon>
        <taxon>Spiralia</taxon>
        <taxon>Lophotrochozoa</taxon>
        <taxon>Mollusca</taxon>
        <taxon>Bivalvia</taxon>
        <taxon>Autobranchia</taxon>
        <taxon>Heteroconchia</taxon>
        <taxon>Palaeoheterodonta</taxon>
        <taxon>Unionida</taxon>
        <taxon>Unionoidea</taxon>
        <taxon>Unionidae</taxon>
        <taxon>Ambleminae</taxon>
        <taxon>Lampsilini</taxon>
        <taxon>Potamilus</taxon>
    </lineage>
</organism>
<proteinExistence type="predicted"/>
<evidence type="ECO:0000256" key="1">
    <source>
        <dbReference type="SAM" id="SignalP"/>
    </source>
</evidence>
<protein>
    <recommendedName>
        <fullName evidence="2">Chitin-binding type-2 domain-containing protein</fullName>
    </recommendedName>
</protein>
<reference evidence="3" key="3">
    <citation type="submission" date="2023-05" db="EMBL/GenBank/DDBJ databases">
        <authorList>
            <person name="Smith C.H."/>
        </authorList>
    </citation>
    <scope>NUCLEOTIDE SEQUENCE</scope>
    <source>
        <strain evidence="3">CHS0354</strain>
        <tissue evidence="3">Mantle</tissue>
    </source>
</reference>
<evidence type="ECO:0000313" key="4">
    <source>
        <dbReference type="Proteomes" id="UP001195483"/>
    </source>
</evidence>
<evidence type="ECO:0000313" key="3">
    <source>
        <dbReference type="EMBL" id="KAK3601474.1"/>
    </source>
</evidence>
<dbReference type="SMART" id="SM00494">
    <property type="entry name" value="ChtBD2"/>
    <property type="match status" value="2"/>
</dbReference>
<comment type="caution">
    <text evidence="3">The sequence shown here is derived from an EMBL/GenBank/DDBJ whole genome shotgun (WGS) entry which is preliminary data.</text>
</comment>
<keyword evidence="4" id="KW-1185">Reference proteome</keyword>
<dbReference type="PROSITE" id="PS50940">
    <property type="entry name" value="CHIT_BIND_II"/>
    <property type="match status" value="1"/>
</dbReference>
<feature type="signal peptide" evidence="1">
    <location>
        <begin position="1"/>
        <end position="19"/>
    </location>
</feature>
<reference evidence="3" key="2">
    <citation type="journal article" date="2021" name="Genome Biol. Evol.">
        <title>Developing a high-quality reference genome for a parasitic bivalve with doubly uniparental inheritance (Bivalvia: Unionida).</title>
        <authorList>
            <person name="Smith C.H."/>
        </authorList>
    </citation>
    <scope>NUCLEOTIDE SEQUENCE</scope>
    <source>
        <strain evidence="3">CHS0354</strain>
        <tissue evidence="3">Mantle</tissue>
    </source>
</reference>
<reference evidence="3" key="1">
    <citation type="journal article" date="2021" name="Genome Biol. Evol.">
        <title>A High-Quality Reference Genome for a Parasitic Bivalve with Doubly Uniparental Inheritance (Bivalvia: Unionida).</title>
        <authorList>
            <person name="Smith C.H."/>
        </authorList>
    </citation>
    <scope>NUCLEOTIDE SEQUENCE</scope>
    <source>
        <strain evidence="3">CHS0354</strain>
    </source>
</reference>
<dbReference type="GO" id="GO:0008061">
    <property type="term" value="F:chitin binding"/>
    <property type="evidence" value="ECO:0007669"/>
    <property type="project" value="InterPro"/>
</dbReference>
<evidence type="ECO:0000259" key="2">
    <source>
        <dbReference type="PROSITE" id="PS50940"/>
    </source>
</evidence>
<dbReference type="GO" id="GO:0005576">
    <property type="term" value="C:extracellular region"/>
    <property type="evidence" value="ECO:0007669"/>
    <property type="project" value="InterPro"/>
</dbReference>
<dbReference type="SUPFAM" id="SSF57625">
    <property type="entry name" value="Invertebrate chitin-binding proteins"/>
    <property type="match status" value="1"/>
</dbReference>
<feature type="chain" id="PRO_5042172550" description="Chitin-binding type-2 domain-containing protein" evidence="1">
    <location>
        <begin position="20"/>
        <end position="434"/>
    </location>
</feature>
<accession>A0AAE0T141</accession>
<dbReference type="InterPro" id="IPR002557">
    <property type="entry name" value="Chitin-bd_dom"/>
</dbReference>
<sequence length="434" mass="48663">MYELFALLVLNTVMVVKMGIPYECSGVVSEGHAFGLDPNECGAFFECVLVPGDELLQTTGSYEIYRKNCGFGLFWSNTLLTCVLPRNLTDPPEFRCNDPCTRLPDGRRRPMFGNCGGFWSCNDRTSIGVCCPKNQLYDETTDTCIEDNTGICNNTDCNPPMATIIGCPLREFPEDKTKYIEEAYNEDVIRSCPKGTIFAFCGCIYDDDFDPSQVVEKECEPHFILDFDENDLSQPGIEFARVQIKSDAGFNKTNGPSGNFGHFNGNAFVLIYSLANSHSTNVRVINFMMRSVGDGKDLPQTVITNAINPGRTCRGFDCLGSIQIDIIQRNALLHYLVTTKNYYEIKTQINDDWTSVWWVFVSTNVRLFGAESLKVEKVKIVQGQLAERRTALVIGRPPSPLYGHHFTGDIDNFKVYNCIPKLAVDSLSFLEDLH</sequence>